<reference evidence="1 2" key="1">
    <citation type="journal article" date="2017" name="Genome Biol. Evol.">
        <title>Phytophthora megakarya and P. palmivora, closely related causal agents of cacao black pod rot, underwent increases in genome sizes and gene numbers by different mechanisms.</title>
        <authorList>
            <person name="Ali S.S."/>
            <person name="Shao J."/>
            <person name="Lary D.J."/>
            <person name="Kronmiller B."/>
            <person name="Shen D."/>
            <person name="Strem M.D."/>
            <person name="Amoako-Attah I."/>
            <person name="Akrofi A.Y."/>
            <person name="Begoude B.A."/>
            <person name="Ten Hoopen G.M."/>
            <person name="Coulibaly K."/>
            <person name="Kebe B.I."/>
            <person name="Melnick R.L."/>
            <person name="Guiltinan M.J."/>
            <person name="Tyler B.M."/>
            <person name="Meinhardt L.W."/>
            <person name="Bailey B.A."/>
        </authorList>
    </citation>
    <scope>NUCLEOTIDE SEQUENCE [LARGE SCALE GENOMIC DNA]</scope>
    <source>
        <strain evidence="2">sbr112.9</strain>
    </source>
</reference>
<name>A0A2P4YLJ1_9STRA</name>
<dbReference type="Proteomes" id="UP000237271">
    <property type="component" value="Unassembled WGS sequence"/>
</dbReference>
<organism evidence="1 2">
    <name type="scientific">Phytophthora palmivora</name>
    <dbReference type="NCBI Taxonomy" id="4796"/>
    <lineage>
        <taxon>Eukaryota</taxon>
        <taxon>Sar</taxon>
        <taxon>Stramenopiles</taxon>
        <taxon>Oomycota</taxon>
        <taxon>Peronosporomycetes</taxon>
        <taxon>Peronosporales</taxon>
        <taxon>Peronosporaceae</taxon>
        <taxon>Phytophthora</taxon>
    </lineage>
</organism>
<evidence type="ECO:0000313" key="1">
    <source>
        <dbReference type="EMBL" id="POM78666.1"/>
    </source>
</evidence>
<accession>A0A2P4YLJ1</accession>
<evidence type="ECO:0000313" key="2">
    <source>
        <dbReference type="Proteomes" id="UP000237271"/>
    </source>
</evidence>
<dbReference type="AlphaFoldDB" id="A0A2P4YLJ1"/>
<comment type="caution">
    <text evidence="1">The sequence shown here is derived from an EMBL/GenBank/DDBJ whole genome shotgun (WGS) entry which is preliminary data.</text>
</comment>
<feature type="non-terminal residue" evidence="1">
    <location>
        <position position="225"/>
    </location>
</feature>
<protein>
    <submittedName>
        <fullName evidence="1">Uncharacterized protein</fullName>
    </submittedName>
</protein>
<dbReference type="EMBL" id="NCKW01001940">
    <property type="protein sequence ID" value="POM78666.1"/>
    <property type="molecule type" value="Genomic_DNA"/>
</dbReference>
<dbReference type="OrthoDB" id="122637at2759"/>
<gene>
    <name evidence="1" type="ORF">PHPALM_3783</name>
</gene>
<proteinExistence type="predicted"/>
<keyword evidence="2" id="KW-1185">Reference proteome</keyword>
<sequence length="225" mass="25538">MNIAHYTSLLEPKRLQCTSRAARLPYPNQLVLRAGNANLTSTTQPKRLRPVVSSNAAAQMHLNTRVRSELIHKTRRATLSKAMQRLGLSLPSESYPLSRPGADGPEFLLNSPLQRALSEYARRSRLSLAAFVELIRGQTSSDYRPNKNMVPAVIDELCKDYRHLDQLKEIVLTGVEVRLRATPSRQTVRPPNHGSARDRINVLRKNIRKKQDAWRCLVLDMDLLE</sequence>